<dbReference type="GO" id="GO:0000455">
    <property type="term" value="P:enzyme-directed rRNA pseudouridine synthesis"/>
    <property type="evidence" value="ECO:0007669"/>
    <property type="project" value="TreeGrafter"/>
</dbReference>
<name>A0A8J7JYE8_9GAMM</name>
<dbReference type="PROSITE" id="PS01129">
    <property type="entry name" value="PSI_RLU"/>
    <property type="match status" value="1"/>
</dbReference>
<dbReference type="InterPro" id="IPR020103">
    <property type="entry name" value="PsdUridine_synth_cat_dom_sf"/>
</dbReference>
<dbReference type="GO" id="GO:0140098">
    <property type="term" value="F:catalytic activity, acting on RNA"/>
    <property type="evidence" value="ECO:0007669"/>
    <property type="project" value="UniProtKB-ARBA"/>
</dbReference>
<evidence type="ECO:0000313" key="4">
    <source>
        <dbReference type="Proteomes" id="UP000640333"/>
    </source>
</evidence>
<dbReference type="InterPro" id="IPR006145">
    <property type="entry name" value="PsdUridine_synth_RsuA/RluA"/>
</dbReference>
<evidence type="ECO:0000259" key="2">
    <source>
        <dbReference type="Pfam" id="PF00849"/>
    </source>
</evidence>
<dbReference type="InterPro" id="IPR050188">
    <property type="entry name" value="RluA_PseudoU_synthase"/>
</dbReference>
<dbReference type="InterPro" id="IPR006508">
    <property type="entry name" value="PsdUridine_synth_RluA-like"/>
</dbReference>
<dbReference type="InterPro" id="IPR006224">
    <property type="entry name" value="PsdUridine_synth_RluA-like_CS"/>
</dbReference>
<dbReference type="CDD" id="cd02869">
    <property type="entry name" value="PseudoU_synth_RluA_like"/>
    <property type="match status" value="1"/>
</dbReference>
<reference evidence="3" key="1">
    <citation type="submission" date="2020-10" db="EMBL/GenBank/DDBJ databases">
        <title>Bacterium isolated from coastal waters sediment.</title>
        <authorList>
            <person name="Chen R.-J."/>
            <person name="Lu D.-C."/>
            <person name="Zhu K.-L."/>
            <person name="Du Z.-J."/>
        </authorList>
    </citation>
    <scope>NUCLEOTIDE SEQUENCE</scope>
    <source>
        <strain evidence="3">N1Y112</strain>
    </source>
</reference>
<dbReference type="PANTHER" id="PTHR21600:SF87">
    <property type="entry name" value="RNA PSEUDOURIDYLATE SYNTHASE DOMAIN-CONTAINING PROTEIN 1"/>
    <property type="match status" value="1"/>
</dbReference>
<accession>A0A8J7JYE8</accession>
<dbReference type="NCBIfam" id="TIGR01621">
    <property type="entry name" value="RluA-like"/>
    <property type="match status" value="1"/>
</dbReference>
<dbReference type="SUPFAM" id="SSF55120">
    <property type="entry name" value="Pseudouridine synthase"/>
    <property type="match status" value="1"/>
</dbReference>
<dbReference type="RefSeq" id="WP_193953086.1">
    <property type="nucleotide sequence ID" value="NZ_JADEYS010000008.1"/>
</dbReference>
<dbReference type="EMBL" id="JADEYS010000008">
    <property type="protein sequence ID" value="MBE9397533.1"/>
    <property type="molecule type" value="Genomic_DNA"/>
</dbReference>
<dbReference type="GO" id="GO:0009982">
    <property type="term" value="F:pseudouridine synthase activity"/>
    <property type="evidence" value="ECO:0007669"/>
    <property type="project" value="InterPro"/>
</dbReference>
<protein>
    <submittedName>
        <fullName evidence="3">TIGR01621 family pseudouridine synthase</fullName>
    </submittedName>
</protein>
<dbReference type="Gene3D" id="3.30.2350.10">
    <property type="entry name" value="Pseudouridine synthase"/>
    <property type="match status" value="1"/>
</dbReference>
<gene>
    <name evidence="3" type="ORF">IOQ59_09710</name>
</gene>
<evidence type="ECO:0000313" key="3">
    <source>
        <dbReference type="EMBL" id="MBE9397533.1"/>
    </source>
</evidence>
<comment type="similarity">
    <text evidence="1">Belongs to the pseudouridine synthase RluA family.</text>
</comment>
<comment type="caution">
    <text evidence="3">The sequence shown here is derived from an EMBL/GenBank/DDBJ whole genome shotgun (WGS) entry which is preliminary data.</text>
</comment>
<sequence>MYSIVAENEDFVLIDKMPGFSVHKDQEDSGLAMQIKADQGYSELMPVHRLDKVTSGLMLFARHHAAASELSRAFSEHQVEKFYLALSDKKPKKKQGAIVGDMTRARRGAWRLAKTQIRPAVTQFFSQSLKPGVRLFLLRPLTGKTHQIRVALKSVGAPIIGDPLYHEKNEAQSDRTYLHAYSLSFPFAGEQHRFTVMPEVGELFDAECCALINTHFAKPWTLSWPRIQQHLPNGSDTGSSS</sequence>
<keyword evidence="4" id="KW-1185">Reference proteome</keyword>
<proteinExistence type="inferred from homology"/>
<evidence type="ECO:0000256" key="1">
    <source>
        <dbReference type="ARBA" id="ARBA00010876"/>
    </source>
</evidence>
<feature type="domain" description="Pseudouridine synthase RsuA/RluA-like" evidence="2">
    <location>
        <begin position="10"/>
        <end position="153"/>
    </location>
</feature>
<organism evidence="3 4">
    <name type="scientific">Pontibacterium sinense</name>
    <dbReference type="NCBI Taxonomy" id="2781979"/>
    <lineage>
        <taxon>Bacteria</taxon>
        <taxon>Pseudomonadati</taxon>
        <taxon>Pseudomonadota</taxon>
        <taxon>Gammaproteobacteria</taxon>
        <taxon>Oceanospirillales</taxon>
        <taxon>Oceanospirillaceae</taxon>
        <taxon>Pontibacterium</taxon>
    </lineage>
</organism>
<dbReference type="Proteomes" id="UP000640333">
    <property type="component" value="Unassembled WGS sequence"/>
</dbReference>
<dbReference type="AlphaFoldDB" id="A0A8J7JYE8"/>
<dbReference type="GO" id="GO:0003723">
    <property type="term" value="F:RNA binding"/>
    <property type="evidence" value="ECO:0007669"/>
    <property type="project" value="InterPro"/>
</dbReference>
<dbReference type="Pfam" id="PF00849">
    <property type="entry name" value="PseudoU_synth_2"/>
    <property type="match status" value="1"/>
</dbReference>
<dbReference type="PANTHER" id="PTHR21600">
    <property type="entry name" value="MITOCHONDRIAL RNA PSEUDOURIDINE SYNTHASE"/>
    <property type="match status" value="1"/>
</dbReference>